<organism evidence="1 2">
    <name type="scientific">Thalassococcus lentus</name>
    <dbReference type="NCBI Taxonomy" id="1210524"/>
    <lineage>
        <taxon>Bacteria</taxon>
        <taxon>Pseudomonadati</taxon>
        <taxon>Pseudomonadota</taxon>
        <taxon>Alphaproteobacteria</taxon>
        <taxon>Rhodobacterales</taxon>
        <taxon>Roseobacteraceae</taxon>
        <taxon>Thalassococcus</taxon>
    </lineage>
</organism>
<sequence length="55" mass="6064">MSLTISGMLDAIEKRAKYRRTVQEIKALPLDVALDLDIYPGDAERIAARAVYGKG</sequence>
<gene>
    <name evidence="1" type="ORF">PFY00_07040</name>
</gene>
<evidence type="ECO:0000313" key="1">
    <source>
        <dbReference type="EMBL" id="MDA7424472.1"/>
    </source>
</evidence>
<evidence type="ECO:0008006" key="3">
    <source>
        <dbReference type="Google" id="ProtNLM"/>
    </source>
</evidence>
<dbReference type="Proteomes" id="UP001210720">
    <property type="component" value="Unassembled WGS sequence"/>
</dbReference>
<proteinExistence type="predicted"/>
<protein>
    <recommendedName>
        <fullName evidence="3">DUF1127 domain-containing protein</fullName>
    </recommendedName>
</protein>
<dbReference type="EMBL" id="JAQIOY010000002">
    <property type="protein sequence ID" value="MDA7424472.1"/>
    <property type="molecule type" value="Genomic_DNA"/>
</dbReference>
<accession>A0ABT4XRE2</accession>
<reference evidence="1 2" key="1">
    <citation type="submission" date="2023-01" db="EMBL/GenBank/DDBJ databases">
        <title>Thalassococcus onchidii sp. nov., isolated from a marine invertebrate from the South China Sea.</title>
        <authorList>
            <person name="Xu S."/>
            <person name="Liu Z."/>
            <person name="Xu Y."/>
        </authorList>
    </citation>
    <scope>NUCLEOTIDE SEQUENCE [LARGE SCALE GENOMIC DNA]</scope>
    <source>
        <strain evidence="1 2">KCTC 32084</strain>
    </source>
</reference>
<dbReference type="RefSeq" id="WP_271431826.1">
    <property type="nucleotide sequence ID" value="NZ_JAQIOY010000002.1"/>
</dbReference>
<name>A0ABT4XRE2_9RHOB</name>
<evidence type="ECO:0000313" key="2">
    <source>
        <dbReference type="Proteomes" id="UP001210720"/>
    </source>
</evidence>
<keyword evidence="2" id="KW-1185">Reference proteome</keyword>
<comment type="caution">
    <text evidence="1">The sequence shown here is derived from an EMBL/GenBank/DDBJ whole genome shotgun (WGS) entry which is preliminary data.</text>
</comment>